<evidence type="ECO:0008006" key="3">
    <source>
        <dbReference type="Google" id="ProtNLM"/>
    </source>
</evidence>
<proteinExistence type="predicted"/>
<dbReference type="EMBL" id="KQ242028">
    <property type="protein sequence ID" value="KNC81483.1"/>
    <property type="molecule type" value="Genomic_DNA"/>
</dbReference>
<dbReference type="Gene3D" id="3.40.50.300">
    <property type="entry name" value="P-loop containing nucleotide triphosphate hydrolases"/>
    <property type="match status" value="1"/>
</dbReference>
<dbReference type="GO" id="GO:0042626">
    <property type="term" value="F:ATPase-coupled transmembrane transporter activity"/>
    <property type="evidence" value="ECO:0007669"/>
    <property type="project" value="TreeGrafter"/>
</dbReference>
<dbReference type="Proteomes" id="UP000054560">
    <property type="component" value="Unassembled WGS sequence"/>
</dbReference>
<dbReference type="eggNOG" id="KOG0055">
    <property type="taxonomic scope" value="Eukaryota"/>
</dbReference>
<dbReference type="InterPro" id="IPR039421">
    <property type="entry name" value="Type_1_exporter"/>
</dbReference>
<dbReference type="AlphaFoldDB" id="A0A0L0FZT5"/>
<dbReference type="PANTHER" id="PTHR24221">
    <property type="entry name" value="ATP-BINDING CASSETTE SUB-FAMILY B"/>
    <property type="match status" value="1"/>
</dbReference>
<evidence type="ECO:0000313" key="2">
    <source>
        <dbReference type="Proteomes" id="UP000054560"/>
    </source>
</evidence>
<dbReference type="PANTHER" id="PTHR24221:SF654">
    <property type="entry name" value="ATP-BINDING CASSETTE SUB-FAMILY B MEMBER 6"/>
    <property type="match status" value="1"/>
</dbReference>
<dbReference type="OrthoDB" id="6500128at2759"/>
<protein>
    <recommendedName>
        <fullName evidence="3">ABC transporter domain-containing protein</fullName>
    </recommendedName>
</protein>
<organism evidence="1 2">
    <name type="scientific">Sphaeroforma arctica JP610</name>
    <dbReference type="NCBI Taxonomy" id="667725"/>
    <lineage>
        <taxon>Eukaryota</taxon>
        <taxon>Ichthyosporea</taxon>
        <taxon>Ichthyophonida</taxon>
        <taxon>Sphaeroforma</taxon>
    </lineage>
</organism>
<dbReference type="GeneID" id="25906696"/>
<reference evidence="1 2" key="1">
    <citation type="submission" date="2011-02" db="EMBL/GenBank/DDBJ databases">
        <title>The Genome Sequence of Sphaeroforma arctica JP610.</title>
        <authorList>
            <consortium name="The Broad Institute Genome Sequencing Platform"/>
            <person name="Russ C."/>
            <person name="Cuomo C."/>
            <person name="Young S.K."/>
            <person name="Zeng Q."/>
            <person name="Gargeya S."/>
            <person name="Alvarado L."/>
            <person name="Berlin A."/>
            <person name="Chapman S.B."/>
            <person name="Chen Z."/>
            <person name="Freedman E."/>
            <person name="Gellesch M."/>
            <person name="Goldberg J."/>
            <person name="Griggs A."/>
            <person name="Gujja S."/>
            <person name="Heilman E."/>
            <person name="Heiman D."/>
            <person name="Howarth C."/>
            <person name="Mehta T."/>
            <person name="Neiman D."/>
            <person name="Pearson M."/>
            <person name="Roberts A."/>
            <person name="Saif S."/>
            <person name="Shea T."/>
            <person name="Shenoy N."/>
            <person name="Sisk P."/>
            <person name="Stolte C."/>
            <person name="Sykes S."/>
            <person name="White J."/>
            <person name="Yandava C."/>
            <person name="Burger G."/>
            <person name="Gray M.W."/>
            <person name="Holland P.W.H."/>
            <person name="King N."/>
            <person name="Lang F.B.F."/>
            <person name="Roger A.J."/>
            <person name="Ruiz-Trillo I."/>
            <person name="Haas B."/>
            <person name="Nusbaum C."/>
            <person name="Birren B."/>
        </authorList>
    </citation>
    <scope>NUCLEOTIDE SEQUENCE [LARGE SCALE GENOMIC DNA]</scope>
    <source>
        <strain evidence="1 2">JP610</strain>
    </source>
</reference>
<name>A0A0L0FZT5_9EUKA</name>
<evidence type="ECO:0000313" key="1">
    <source>
        <dbReference type="EMBL" id="KNC81483.1"/>
    </source>
</evidence>
<dbReference type="STRING" id="667725.A0A0L0FZT5"/>
<dbReference type="RefSeq" id="XP_014155385.1">
    <property type="nucleotide sequence ID" value="XM_014299910.1"/>
</dbReference>
<keyword evidence="2" id="KW-1185">Reference proteome</keyword>
<gene>
    <name evidence="1" type="ORF">SARC_06192</name>
</gene>
<dbReference type="InterPro" id="IPR027417">
    <property type="entry name" value="P-loop_NTPase"/>
</dbReference>
<sequence length="123" mass="13138">MSVDHGVTVAIIGETGIGWFDVAKAGLLEVNGIIWTAGTQEIYRGHVATVTQDCPLFARTVKENLCYGAKTITTGTFSTELISESAMREAMSLACLDNWIESLPDGLDTVLTDGDRQVSGGQK</sequence>
<accession>A0A0L0FZT5</accession>
<dbReference type="SUPFAM" id="SSF52540">
    <property type="entry name" value="P-loop containing nucleoside triphosphate hydrolases"/>
    <property type="match status" value="1"/>
</dbReference>